<sequence length="79" mass="8442">MSVCAVTLTHLGSLIEAPLRLRGIWLTWTQCPAAGLPYLLVARLASVEAGQSWARLTATSPAEDCVWEAIGQFDDGTPS</sequence>
<dbReference type="Proteomes" id="UP001596972">
    <property type="component" value="Unassembled WGS sequence"/>
</dbReference>
<keyword evidence="2" id="KW-1185">Reference proteome</keyword>
<dbReference type="EMBL" id="JBHTJA010000010">
    <property type="protein sequence ID" value="MFD0900432.1"/>
    <property type="molecule type" value="Genomic_DNA"/>
</dbReference>
<organism evidence="1 2">
    <name type="scientific">Actinomadura sediminis</name>
    <dbReference type="NCBI Taxonomy" id="1038904"/>
    <lineage>
        <taxon>Bacteria</taxon>
        <taxon>Bacillati</taxon>
        <taxon>Actinomycetota</taxon>
        <taxon>Actinomycetes</taxon>
        <taxon>Streptosporangiales</taxon>
        <taxon>Thermomonosporaceae</taxon>
        <taxon>Actinomadura</taxon>
    </lineage>
</organism>
<comment type="caution">
    <text evidence="1">The sequence shown here is derived from an EMBL/GenBank/DDBJ whole genome shotgun (WGS) entry which is preliminary data.</text>
</comment>
<accession>A0ABW3EJU3</accession>
<evidence type="ECO:0000313" key="2">
    <source>
        <dbReference type="Proteomes" id="UP001596972"/>
    </source>
</evidence>
<proteinExistence type="predicted"/>
<protein>
    <submittedName>
        <fullName evidence="1">Uncharacterized protein</fullName>
    </submittedName>
</protein>
<gene>
    <name evidence="1" type="ORF">ACFQ11_08530</name>
</gene>
<name>A0ABW3EJU3_9ACTN</name>
<evidence type="ECO:0000313" key="1">
    <source>
        <dbReference type="EMBL" id="MFD0900432.1"/>
    </source>
</evidence>
<reference evidence="2" key="1">
    <citation type="journal article" date="2019" name="Int. J. Syst. Evol. Microbiol.">
        <title>The Global Catalogue of Microorganisms (GCM) 10K type strain sequencing project: providing services to taxonomists for standard genome sequencing and annotation.</title>
        <authorList>
            <consortium name="The Broad Institute Genomics Platform"/>
            <consortium name="The Broad Institute Genome Sequencing Center for Infectious Disease"/>
            <person name="Wu L."/>
            <person name="Ma J."/>
        </authorList>
    </citation>
    <scope>NUCLEOTIDE SEQUENCE [LARGE SCALE GENOMIC DNA]</scope>
    <source>
        <strain evidence="2">JCM 31202</strain>
    </source>
</reference>